<dbReference type="STRING" id="865938.Weevi_0117"/>
<protein>
    <recommendedName>
        <fullName evidence="1">PBSX phage terminase small subunit-like N-terminal domain-containing protein</fullName>
    </recommendedName>
</protein>
<dbReference type="Proteomes" id="UP000008641">
    <property type="component" value="Chromosome"/>
</dbReference>
<evidence type="ECO:0000313" key="3">
    <source>
        <dbReference type="Proteomes" id="UP000008641"/>
    </source>
</evidence>
<dbReference type="EMBL" id="CP002455">
    <property type="protein sequence ID" value="ADX66843.1"/>
    <property type="molecule type" value="Genomic_DNA"/>
</dbReference>
<dbReference type="KEGG" id="wvi:Weevi_0117"/>
<organism evidence="2 3">
    <name type="scientific">Weeksella virosa (strain ATCC 43766 / DSM 16922 / JCM 21250 / CCUG 30538 / CDC 9751 / IAM 14551 / NBRC 16016 / NCTC 11634 / CL345/78)</name>
    <dbReference type="NCBI Taxonomy" id="865938"/>
    <lineage>
        <taxon>Bacteria</taxon>
        <taxon>Pseudomonadati</taxon>
        <taxon>Bacteroidota</taxon>
        <taxon>Flavobacteriia</taxon>
        <taxon>Flavobacteriales</taxon>
        <taxon>Weeksellaceae</taxon>
        <taxon>Weeksella</taxon>
    </lineage>
</organism>
<dbReference type="HOGENOM" id="CLU_1712536_0_0_10"/>
<gene>
    <name evidence="2" type="ordered locus">Weevi_0117</name>
</gene>
<dbReference type="Pfam" id="PF10668">
    <property type="entry name" value="Phage_terminase"/>
    <property type="match status" value="1"/>
</dbReference>
<dbReference type="AlphaFoldDB" id="F0P2V3"/>
<accession>F0P2V3</accession>
<dbReference type="eggNOG" id="COG5484">
    <property type="taxonomic scope" value="Bacteria"/>
</dbReference>
<evidence type="ECO:0000259" key="1">
    <source>
        <dbReference type="Pfam" id="PF10668"/>
    </source>
</evidence>
<sequence>MTSAERDYKRSEAKKLFVLGLSIINISELISVGEKTLRNWRELDKWDEEKEINNIRPSEIKKMILQYVLDVKNGETPRYKADDLAKVSAAWDRLDDNRKRAVNAMESFDDFSGDMMLLAGQANGKKRESILELLKAIRPYLDKYITKLLAEND</sequence>
<evidence type="ECO:0000313" key="2">
    <source>
        <dbReference type="EMBL" id="ADX66843.1"/>
    </source>
</evidence>
<reference evidence="3" key="2">
    <citation type="journal article" date="2011" name="Stand. Genomic Sci.">
        <title>Complete genome sequence of Weeksella virosa type strain (9751T).</title>
        <authorList>
            <person name="Lang E."/>
            <person name="Teshima H."/>
            <person name="Lucas S."/>
            <person name="Lapidus A."/>
            <person name="Hammon N."/>
            <person name="Deshpande S."/>
            <person name="Nolan M."/>
            <person name="Cheng J."/>
            <person name="Pitluck S."/>
            <person name="Liolios K."/>
            <person name="Pagani I."/>
            <person name="Mikhailova N."/>
            <person name="Ivanova N."/>
            <person name="Mavromatis K."/>
            <person name="Pati A."/>
            <person name="Tapia R."/>
            <person name="Han C."/>
            <person name="Goodwin L."/>
            <person name="Chen A."/>
            <person name="Palaniappan K."/>
            <person name="Land M."/>
            <person name="Hauser L."/>
            <person name="Chang Y."/>
            <person name="Jeffries C."/>
            <person name="Brambilla E."/>
            <person name="Kopitz M."/>
            <person name="Rohde M."/>
            <person name="Goker M."/>
            <person name="Tindall B."/>
            <person name="Detter J."/>
            <person name="Woyke T."/>
            <person name="Bristow J."/>
            <person name="Eisen J."/>
            <person name="Markowitz V."/>
            <person name="Hugenholtz P."/>
            <person name="Klenk H."/>
            <person name="Kyrpides N."/>
        </authorList>
    </citation>
    <scope>NUCLEOTIDE SEQUENCE [LARGE SCALE GENOMIC DNA]</scope>
    <source>
        <strain evidence="3">ATCC 43766 / DSM 16922 / JCM 21250 / NBRC 16016 / NCTC 11634 / CL345/78</strain>
    </source>
</reference>
<proteinExistence type="predicted"/>
<name>F0P2V3_WEEVC</name>
<feature type="domain" description="PBSX phage terminase small subunit-like N-terminal" evidence="1">
    <location>
        <begin position="5"/>
        <end position="52"/>
    </location>
</feature>
<reference evidence="2 3" key="1">
    <citation type="journal article" date="2011" name="Stand. Genomic Sci.">
        <title>Complete genome sequence of Weeksella virosa type strain (9751).</title>
        <authorList>
            <person name="Lang E."/>
            <person name="Teshima H."/>
            <person name="Lucas S."/>
            <person name="Lapidus A."/>
            <person name="Hammon N."/>
            <person name="Deshpande S."/>
            <person name="Nolan M."/>
            <person name="Cheng J.F."/>
            <person name="Pitluck S."/>
            <person name="Liolios K."/>
            <person name="Pagani I."/>
            <person name="Mikhailova N."/>
            <person name="Ivanova N."/>
            <person name="Mavromatis K."/>
            <person name="Pati A."/>
            <person name="Tapia R."/>
            <person name="Han C."/>
            <person name="Goodwin L."/>
            <person name="Chen A."/>
            <person name="Palaniappan K."/>
            <person name="Land M."/>
            <person name="Hauser L."/>
            <person name="Chang Y.J."/>
            <person name="Jeffries C.D."/>
            <person name="Brambilla E.M."/>
            <person name="Kopitz M."/>
            <person name="Rohde M."/>
            <person name="Goker M."/>
            <person name="Tindall B.J."/>
            <person name="Detter J.C."/>
            <person name="Woyke T."/>
            <person name="Bristow J."/>
            <person name="Eisen J.A."/>
            <person name="Markowitz V."/>
            <person name="Hugenholtz P."/>
            <person name="Klenk H.P."/>
            <person name="Kyrpides N.C."/>
        </authorList>
    </citation>
    <scope>NUCLEOTIDE SEQUENCE [LARGE SCALE GENOMIC DNA]</scope>
    <source>
        <strain evidence="3">ATCC 43766 / DSM 16922 / JCM 21250 / NBRC 16016 / NCTC 11634 / CL345/78</strain>
    </source>
</reference>
<dbReference type="InterPro" id="IPR018925">
    <property type="entry name" value="XtmA-like_N"/>
</dbReference>
<keyword evidence="3" id="KW-1185">Reference proteome</keyword>